<feature type="signal peptide" evidence="2">
    <location>
        <begin position="1"/>
        <end position="18"/>
    </location>
</feature>
<sequence length="415" mass="47173">MWFRFLYLHISLCYFTWATQLTSCSESFLPSASDVNSEIDADLFDDLDLQWVERYSSSLRGERMSNWLHEYGSDSLAFTDNSVGHPLLDDFNKQGAILERIPGSGIDGFMRIQPASASNEGATLRHQLEVGEPTQPDPTEKEGLRPASQTRKLPKGHRFQICIQSRQYKGDGRRDTAGADLQYFGTSDTIFNLHQQARICLTSQQNEDVEVNRHFEIGVSEKLQDIATQLRRSSRSPVTSGKGVEGLRMSDTHPMSSLAIRLSLEDRSSTRKTTAFIRKIGLVGYNLNIFHHLFAHNGMDEKILGGKTGNYREILRWLDHLIFTDPDPHHLPLDDRASQNAVPFDPKHSVAKAQSLLSRFLTDPTPRMGKFMAAPVALDLLQIWYQLKCFELQKPIISPGEFKWLLQQKRIIQLN</sequence>
<name>A0A2N5UVE9_9BASI</name>
<protein>
    <submittedName>
        <fullName evidence="3">Uncharacterized protein</fullName>
    </submittedName>
</protein>
<dbReference type="EMBL" id="PGCI01000086">
    <property type="protein sequence ID" value="PLW41728.1"/>
    <property type="molecule type" value="Genomic_DNA"/>
</dbReference>
<dbReference type="AlphaFoldDB" id="A0A2N5UVE9"/>
<dbReference type="Proteomes" id="UP000235392">
    <property type="component" value="Unassembled WGS sequence"/>
</dbReference>
<organism evidence="3 4">
    <name type="scientific">Puccinia coronata f. sp. avenae</name>
    <dbReference type="NCBI Taxonomy" id="200324"/>
    <lineage>
        <taxon>Eukaryota</taxon>
        <taxon>Fungi</taxon>
        <taxon>Dikarya</taxon>
        <taxon>Basidiomycota</taxon>
        <taxon>Pucciniomycotina</taxon>
        <taxon>Pucciniomycetes</taxon>
        <taxon>Pucciniales</taxon>
        <taxon>Pucciniaceae</taxon>
        <taxon>Puccinia</taxon>
    </lineage>
</organism>
<accession>A0A2N5UVE9</accession>
<evidence type="ECO:0000256" key="2">
    <source>
        <dbReference type="SAM" id="SignalP"/>
    </source>
</evidence>
<evidence type="ECO:0000313" key="4">
    <source>
        <dbReference type="Proteomes" id="UP000235392"/>
    </source>
</evidence>
<evidence type="ECO:0000256" key="1">
    <source>
        <dbReference type="SAM" id="MobiDB-lite"/>
    </source>
</evidence>
<feature type="chain" id="PRO_5014775649" evidence="2">
    <location>
        <begin position="19"/>
        <end position="415"/>
    </location>
</feature>
<proteinExistence type="predicted"/>
<keyword evidence="2" id="KW-0732">Signal</keyword>
<feature type="region of interest" description="Disordered" evidence="1">
    <location>
        <begin position="129"/>
        <end position="156"/>
    </location>
</feature>
<comment type="caution">
    <text evidence="3">The sequence shown here is derived from an EMBL/GenBank/DDBJ whole genome shotgun (WGS) entry which is preliminary data.</text>
</comment>
<gene>
    <name evidence="3" type="ORF">PCASD_05656</name>
</gene>
<evidence type="ECO:0000313" key="3">
    <source>
        <dbReference type="EMBL" id="PLW41728.1"/>
    </source>
</evidence>
<reference evidence="3 4" key="1">
    <citation type="submission" date="2017-11" db="EMBL/GenBank/DDBJ databases">
        <title>De novo assembly and phasing of dikaryotic genomes from two isolates of Puccinia coronata f. sp. avenae, the causal agent of oat crown rust.</title>
        <authorList>
            <person name="Miller M.E."/>
            <person name="Zhang Y."/>
            <person name="Omidvar V."/>
            <person name="Sperschneider J."/>
            <person name="Schwessinger B."/>
            <person name="Raley C."/>
            <person name="Palmer J.M."/>
            <person name="Garnica D."/>
            <person name="Upadhyaya N."/>
            <person name="Rathjen J."/>
            <person name="Taylor J.M."/>
            <person name="Park R.F."/>
            <person name="Dodds P.N."/>
            <person name="Hirsch C.D."/>
            <person name="Kianian S.F."/>
            <person name="Figueroa M."/>
        </authorList>
    </citation>
    <scope>NUCLEOTIDE SEQUENCE [LARGE SCALE GENOMIC DNA]</scope>
    <source>
        <strain evidence="3">12SD80</strain>
    </source>
</reference>